<evidence type="ECO:0000256" key="2">
    <source>
        <dbReference type="ARBA" id="ARBA00022679"/>
    </source>
</evidence>
<dbReference type="Proteomes" id="UP001319045">
    <property type="component" value="Chromosome"/>
</dbReference>
<dbReference type="Gene3D" id="3.40.50.150">
    <property type="entry name" value="Vaccinia Virus protein VP39"/>
    <property type="match status" value="1"/>
</dbReference>
<accession>A0ABN6EGT3</accession>
<organism evidence="4 5">
    <name type="scientific">Prevotella herbatica</name>
    <dbReference type="NCBI Taxonomy" id="2801997"/>
    <lineage>
        <taxon>Bacteria</taxon>
        <taxon>Pseudomonadati</taxon>
        <taxon>Bacteroidota</taxon>
        <taxon>Bacteroidia</taxon>
        <taxon>Bacteroidales</taxon>
        <taxon>Prevotellaceae</taxon>
        <taxon>Prevotella</taxon>
    </lineage>
</organism>
<keyword evidence="2" id="KW-0808">Transferase</keyword>
<dbReference type="Pfam" id="PF01596">
    <property type="entry name" value="Methyltransf_3"/>
    <property type="match status" value="1"/>
</dbReference>
<keyword evidence="5" id="KW-1185">Reference proteome</keyword>
<keyword evidence="3" id="KW-0949">S-adenosyl-L-methionine</keyword>
<evidence type="ECO:0000256" key="3">
    <source>
        <dbReference type="ARBA" id="ARBA00022691"/>
    </source>
</evidence>
<dbReference type="PROSITE" id="PS51682">
    <property type="entry name" value="SAM_OMT_I"/>
    <property type="match status" value="1"/>
</dbReference>
<keyword evidence="1" id="KW-0489">Methyltransferase</keyword>
<evidence type="ECO:0000313" key="5">
    <source>
        <dbReference type="Proteomes" id="UP001319045"/>
    </source>
</evidence>
<gene>
    <name evidence="4" type="ORF">prwr041_10300</name>
</gene>
<dbReference type="PANTHER" id="PTHR10509">
    <property type="entry name" value="O-METHYLTRANSFERASE-RELATED"/>
    <property type="match status" value="1"/>
</dbReference>
<dbReference type="CDD" id="cd02440">
    <property type="entry name" value="AdoMet_MTases"/>
    <property type="match status" value="1"/>
</dbReference>
<protein>
    <submittedName>
        <fullName evidence="4">O-methyltransferase</fullName>
    </submittedName>
</protein>
<reference evidence="4 5" key="1">
    <citation type="journal article" date="2022" name="Int. J. Syst. Evol. Microbiol.">
        <title>Prevotella herbatica sp. nov., a plant polysaccharide-decomposing anaerobic bacterium isolated from a methanogenic reactor.</title>
        <authorList>
            <person name="Uek A."/>
            <person name="Tonouchi A."/>
            <person name="Kaku N."/>
            <person name="Ueki K."/>
        </authorList>
    </citation>
    <scope>NUCLEOTIDE SEQUENCE [LARGE SCALE GENOMIC DNA]</scope>
    <source>
        <strain evidence="4 5">WR041</strain>
    </source>
</reference>
<dbReference type="PANTHER" id="PTHR10509:SF14">
    <property type="entry name" value="CAFFEOYL-COA O-METHYLTRANSFERASE 3-RELATED"/>
    <property type="match status" value="1"/>
</dbReference>
<sequence length="225" mass="25466">MNRHGEINVPALQSVEEDINNYIAKHIDPESEYLFSLYRATNIHTVHGRMASGHIQGQLLKMLVGMIKPKNILEVGTFSGYSAISMANGLDSDGKIYTFEINDEMEDFTRKWIEGSDVANKIVFNIGDANILAPKLGIDFDMAFIDGDKRTYIETYEMTMKILRKGGYILADNTLWDGHVIDPAYDRDRQTIGIRNFNDHVAADDRVEKVILPIRDGLSLIKKIK</sequence>
<dbReference type="InterPro" id="IPR029063">
    <property type="entry name" value="SAM-dependent_MTases_sf"/>
</dbReference>
<dbReference type="RefSeq" id="WP_207155295.1">
    <property type="nucleotide sequence ID" value="NZ_AP024484.1"/>
</dbReference>
<dbReference type="InterPro" id="IPR002935">
    <property type="entry name" value="SAM_O-MeTrfase"/>
</dbReference>
<dbReference type="SUPFAM" id="SSF53335">
    <property type="entry name" value="S-adenosyl-L-methionine-dependent methyltransferases"/>
    <property type="match status" value="1"/>
</dbReference>
<dbReference type="InterPro" id="IPR050362">
    <property type="entry name" value="Cation-dep_OMT"/>
</dbReference>
<name>A0ABN6EGT3_9BACT</name>
<proteinExistence type="predicted"/>
<evidence type="ECO:0000256" key="1">
    <source>
        <dbReference type="ARBA" id="ARBA00022603"/>
    </source>
</evidence>
<dbReference type="EMBL" id="AP024484">
    <property type="protein sequence ID" value="BCS85137.1"/>
    <property type="molecule type" value="Genomic_DNA"/>
</dbReference>
<evidence type="ECO:0000313" key="4">
    <source>
        <dbReference type="EMBL" id="BCS85137.1"/>
    </source>
</evidence>